<comment type="caution">
    <text evidence="1">The sequence shown here is derived from an EMBL/GenBank/DDBJ whole genome shotgun (WGS) entry which is preliminary data.</text>
</comment>
<accession>A0A133VI52</accession>
<evidence type="ECO:0000313" key="1">
    <source>
        <dbReference type="EMBL" id="KXB06135.1"/>
    </source>
</evidence>
<evidence type="ECO:0000313" key="2">
    <source>
        <dbReference type="Proteomes" id="UP000070404"/>
    </source>
</evidence>
<dbReference type="Proteomes" id="UP000070404">
    <property type="component" value="Unassembled WGS sequence"/>
</dbReference>
<keyword evidence="2" id="KW-1185">Reference proteome</keyword>
<protein>
    <submittedName>
        <fullName evidence="1">Uncharacterized protein</fullName>
    </submittedName>
</protein>
<reference evidence="1 2" key="1">
    <citation type="journal article" date="2016" name="Sci. Rep.">
        <title>Metabolic traits of an uncultured archaeal lineage -MSBL1- from brine pools of the Red Sea.</title>
        <authorList>
            <person name="Mwirichia R."/>
            <person name="Alam I."/>
            <person name="Rashid M."/>
            <person name="Vinu M."/>
            <person name="Ba-Alawi W."/>
            <person name="Anthony Kamau A."/>
            <person name="Kamanda Ngugi D."/>
            <person name="Goker M."/>
            <person name="Klenk H.P."/>
            <person name="Bajic V."/>
            <person name="Stingl U."/>
        </authorList>
    </citation>
    <scope>NUCLEOTIDE SEQUENCE [LARGE SCALE GENOMIC DNA]</scope>
    <source>
        <strain evidence="1">SCGC-AAA382C18</strain>
    </source>
</reference>
<proteinExistence type="predicted"/>
<dbReference type="EMBL" id="LHYF01000049">
    <property type="protein sequence ID" value="KXB06135.1"/>
    <property type="molecule type" value="Genomic_DNA"/>
</dbReference>
<gene>
    <name evidence="1" type="ORF">AKJ52_02515</name>
</gene>
<organism evidence="1 2">
    <name type="scientific">candidate division MSBL1 archaeon SCGC-AAA382C18</name>
    <dbReference type="NCBI Taxonomy" id="1698281"/>
    <lineage>
        <taxon>Archaea</taxon>
        <taxon>Methanobacteriati</taxon>
        <taxon>Methanobacteriota</taxon>
        <taxon>candidate division MSBL1</taxon>
    </lineage>
</organism>
<sequence length="76" mass="9558">MSDEKELDDLEKLRRKIKKRIKTDWKKIDQQVKDYRRKRKFRKFVGDLKEKKKQGKISAKELRDKKEEWIEKHERS</sequence>
<name>A0A133VI52_9EURY</name>
<dbReference type="AlphaFoldDB" id="A0A133VI52"/>